<evidence type="ECO:0000259" key="2">
    <source>
        <dbReference type="Pfam" id="PF06259"/>
    </source>
</evidence>
<keyword evidence="3" id="KW-0378">Hydrolase</keyword>
<keyword evidence="4" id="KW-1185">Reference proteome</keyword>
<dbReference type="InterPro" id="IPR010427">
    <property type="entry name" value="DUF1023"/>
</dbReference>
<gene>
    <name evidence="3" type="ORF">V5S96_00335</name>
</gene>
<comment type="caution">
    <text evidence="3">The sequence shown here is derived from an EMBL/GenBank/DDBJ whole genome shotgun (WGS) entry which is preliminary data.</text>
</comment>
<feature type="region of interest" description="Disordered" evidence="1">
    <location>
        <begin position="397"/>
        <end position="419"/>
    </location>
</feature>
<evidence type="ECO:0000313" key="3">
    <source>
        <dbReference type="EMBL" id="MEJ4098819.1"/>
    </source>
</evidence>
<proteinExistence type="predicted"/>
<dbReference type="RefSeq" id="WP_337889535.1">
    <property type="nucleotide sequence ID" value="NZ_JBAHVI010000002.1"/>
</dbReference>
<dbReference type="EMBL" id="JBAHVJ010000001">
    <property type="protein sequence ID" value="MEJ4098819.1"/>
    <property type="molecule type" value="Genomic_DNA"/>
</dbReference>
<dbReference type="GO" id="GO:0016787">
    <property type="term" value="F:hydrolase activity"/>
    <property type="evidence" value="ECO:0007669"/>
    <property type="project" value="UniProtKB-KW"/>
</dbReference>
<accession>A0ABU8NXG7</accession>
<evidence type="ECO:0000313" key="4">
    <source>
        <dbReference type="Proteomes" id="UP001359781"/>
    </source>
</evidence>
<name>A0ABU8NXG7_9CORY</name>
<feature type="domain" description="DUF1023" evidence="2">
    <location>
        <begin position="191"/>
        <end position="328"/>
    </location>
</feature>
<dbReference type="Pfam" id="PF06259">
    <property type="entry name" value="Abhydrolase_8"/>
    <property type="match status" value="1"/>
</dbReference>
<sequence length="419" mass="43246">MPALTAPAAPVRAPLSPLDPRELAHAARTTRALADGTAEAAARQKEDNIALRASGVRGAALLGLERLEAAALPWSAEAAQMRAVSEVLARAGTLQQEIDRAAERLRGLSNNSVFLTGLARAVAALGSALDWHCAREITRLCTPVAAPPLHRLGAMSDLSLDAIHESTLAAAPQWRDLAARFPEARFLEAGEHTVAVVLGDLDSAASVTTFVAGTGSSEAAGWPAQVERGLTIARATGGAAVVWLGYRAPSTLPQAIAATPAKAGAEALQRFQRDLAARNPTQRRVVLGYSYGSVVVGRAASSGLLADAVVLMGSPGVPVGHASEFRLHGTRPRSRGSVHALTATGDLIDLTATRHGGVHGVDPTAPGFGATVWPTRPGDHSSYWDDPLVLRALRAIANPEGPGAPSPDAARSGSTSLPP</sequence>
<dbReference type="InterPro" id="IPR029058">
    <property type="entry name" value="AB_hydrolase_fold"/>
</dbReference>
<dbReference type="Proteomes" id="UP001359781">
    <property type="component" value="Unassembled WGS sequence"/>
</dbReference>
<reference evidence="3 4" key="1">
    <citation type="submission" date="2024-02" db="EMBL/GenBank/DDBJ databases">
        <title>Whole genome sequencing and characterization of Corynebacterium isolated from the ocular surface of dry eye disease sufferers.</title>
        <authorList>
            <person name="Naqvi M."/>
        </authorList>
    </citation>
    <scope>NUCLEOTIDE SEQUENCE [LARGE SCALE GENOMIC DNA]</scope>
    <source>
        <strain evidence="3 4">PCRF</strain>
    </source>
</reference>
<dbReference type="SUPFAM" id="SSF53474">
    <property type="entry name" value="alpha/beta-Hydrolases"/>
    <property type="match status" value="1"/>
</dbReference>
<evidence type="ECO:0000256" key="1">
    <source>
        <dbReference type="SAM" id="MobiDB-lite"/>
    </source>
</evidence>
<dbReference type="Gene3D" id="3.40.50.1820">
    <property type="entry name" value="alpha/beta hydrolase"/>
    <property type="match status" value="1"/>
</dbReference>
<organism evidence="3 4">
    <name type="scientific">Corynebacterium mastitidis</name>
    <dbReference type="NCBI Taxonomy" id="161890"/>
    <lineage>
        <taxon>Bacteria</taxon>
        <taxon>Bacillati</taxon>
        <taxon>Actinomycetota</taxon>
        <taxon>Actinomycetes</taxon>
        <taxon>Mycobacteriales</taxon>
        <taxon>Corynebacteriaceae</taxon>
        <taxon>Corynebacterium</taxon>
    </lineage>
</organism>
<protein>
    <submittedName>
        <fullName evidence="3">Alpha/beta hydrolase</fullName>
    </submittedName>
</protein>